<keyword evidence="6 7" id="KW-0472">Membrane</keyword>
<accession>A0A7W8AFC8</accession>
<evidence type="ECO:0000256" key="2">
    <source>
        <dbReference type="ARBA" id="ARBA00022448"/>
    </source>
</evidence>
<keyword evidence="2 7" id="KW-0813">Transport</keyword>
<keyword evidence="3" id="KW-1003">Cell membrane</keyword>
<dbReference type="Pfam" id="PF19300">
    <property type="entry name" value="BPD_transp_1_N"/>
    <property type="match status" value="1"/>
</dbReference>
<dbReference type="InterPro" id="IPR045621">
    <property type="entry name" value="BPD_transp_1_N"/>
</dbReference>
<evidence type="ECO:0000256" key="3">
    <source>
        <dbReference type="ARBA" id="ARBA00022475"/>
    </source>
</evidence>
<keyword evidence="4 7" id="KW-0812">Transmembrane</keyword>
<feature type="transmembrane region" description="Helical" evidence="7">
    <location>
        <begin position="242"/>
        <end position="268"/>
    </location>
</feature>
<evidence type="ECO:0000256" key="6">
    <source>
        <dbReference type="ARBA" id="ARBA00023136"/>
    </source>
</evidence>
<evidence type="ECO:0000313" key="10">
    <source>
        <dbReference type="Proteomes" id="UP000568380"/>
    </source>
</evidence>
<feature type="transmembrane region" description="Helical" evidence="7">
    <location>
        <begin position="142"/>
        <end position="165"/>
    </location>
</feature>
<dbReference type="Pfam" id="PF00528">
    <property type="entry name" value="BPD_transp_1"/>
    <property type="match status" value="1"/>
</dbReference>
<keyword evidence="5 7" id="KW-1133">Transmembrane helix</keyword>
<feature type="transmembrane region" description="Helical" evidence="7">
    <location>
        <begin position="288"/>
        <end position="314"/>
    </location>
</feature>
<sequence>MGGRRGRGRMIARFVLRRLLELALTLVAASFLVFGAVHLAPGRPETFLLGGRAASPEALAAIRAQYHLDDPFFLQYLKWAGGVLTGDLGRSMQYRSPVLGLIEARLPSTLLLITMAAVLVVVLGIGLGRLAAVGGPATDSAVLVGTSVALGTPSFVAAIGLLWVFSVQLGWFPTIGSGDGLPDMIYHLTLPSLALALYWTGWLARVTRGAMKDQLALEHVTVARSRGLPERLVIRRHVLRNALGPVATVSGLTLSGLVISTVLVEAAFGIGGLGALLESSVQVKDFPVVQAITLLVVALFTVTNLIVDLCYPLVDPRVRLGVRSDAG</sequence>
<dbReference type="CDD" id="cd06261">
    <property type="entry name" value="TM_PBP2"/>
    <property type="match status" value="1"/>
</dbReference>
<dbReference type="SUPFAM" id="SSF161098">
    <property type="entry name" value="MetI-like"/>
    <property type="match status" value="1"/>
</dbReference>
<gene>
    <name evidence="9" type="ORF">HNR40_009618</name>
</gene>
<evidence type="ECO:0000256" key="5">
    <source>
        <dbReference type="ARBA" id="ARBA00022989"/>
    </source>
</evidence>
<dbReference type="PROSITE" id="PS50928">
    <property type="entry name" value="ABC_TM1"/>
    <property type="match status" value="1"/>
</dbReference>
<feature type="domain" description="ABC transmembrane type-1" evidence="8">
    <location>
        <begin position="106"/>
        <end position="307"/>
    </location>
</feature>
<organism evidence="9 10">
    <name type="scientific">Nonomuraea endophytica</name>
    <dbReference type="NCBI Taxonomy" id="714136"/>
    <lineage>
        <taxon>Bacteria</taxon>
        <taxon>Bacillati</taxon>
        <taxon>Actinomycetota</taxon>
        <taxon>Actinomycetes</taxon>
        <taxon>Streptosporangiales</taxon>
        <taxon>Streptosporangiaceae</taxon>
        <taxon>Nonomuraea</taxon>
    </lineage>
</organism>
<dbReference type="InterPro" id="IPR035906">
    <property type="entry name" value="MetI-like_sf"/>
</dbReference>
<name>A0A7W8AFC8_9ACTN</name>
<dbReference type="EMBL" id="JACHIN010000021">
    <property type="protein sequence ID" value="MBB5084110.1"/>
    <property type="molecule type" value="Genomic_DNA"/>
</dbReference>
<protein>
    <submittedName>
        <fullName evidence="9">Peptide/nickel transport system permease protein</fullName>
    </submittedName>
</protein>
<dbReference type="Proteomes" id="UP000568380">
    <property type="component" value="Unassembled WGS sequence"/>
</dbReference>
<dbReference type="GO" id="GO:0005886">
    <property type="term" value="C:plasma membrane"/>
    <property type="evidence" value="ECO:0007669"/>
    <property type="project" value="UniProtKB-SubCell"/>
</dbReference>
<evidence type="ECO:0000256" key="1">
    <source>
        <dbReference type="ARBA" id="ARBA00004651"/>
    </source>
</evidence>
<dbReference type="AlphaFoldDB" id="A0A7W8AFC8"/>
<proteinExistence type="inferred from homology"/>
<dbReference type="GO" id="GO:0071916">
    <property type="term" value="F:dipeptide transmembrane transporter activity"/>
    <property type="evidence" value="ECO:0007669"/>
    <property type="project" value="TreeGrafter"/>
</dbReference>
<evidence type="ECO:0000259" key="8">
    <source>
        <dbReference type="PROSITE" id="PS50928"/>
    </source>
</evidence>
<dbReference type="PANTHER" id="PTHR43163">
    <property type="entry name" value="DIPEPTIDE TRANSPORT SYSTEM PERMEASE PROTEIN DPPB-RELATED"/>
    <property type="match status" value="1"/>
</dbReference>
<feature type="transmembrane region" description="Helical" evidence="7">
    <location>
        <begin position="185"/>
        <end position="204"/>
    </location>
</feature>
<comment type="subcellular location">
    <subcellularLocation>
        <location evidence="1 7">Cell membrane</location>
        <topology evidence="1 7">Multi-pass membrane protein</topology>
    </subcellularLocation>
</comment>
<dbReference type="InterPro" id="IPR000515">
    <property type="entry name" value="MetI-like"/>
</dbReference>
<comment type="caution">
    <text evidence="9">The sequence shown here is derived from an EMBL/GenBank/DDBJ whole genome shotgun (WGS) entry which is preliminary data.</text>
</comment>
<keyword evidence="10" id="KW-1185">Reference proteome</keyword>
<reference evidence="9 10" key="1">
    <citation type="submission" date="2020-08" db="EMBL/GenBank/DDBJ databases">
        <title>Genomic Encyclopedia of Type Strains, Phase IV (KMG-IV): sequencing the most valuable type-strain genomes for metagenomic binning, comparative biology and taxonomic classification.</title>
        <authorList>
            <person name="Goeker M."/>
        </authorList>
    </citation>
    <scope>NUCLEOTIDE SEQUENCE [LARGE SCALE GENOMIC DNA]</scope>
    <source>
        <strain evidence="9 10">DSM 45385</strain>
    </source>
</reference>
<dbReference type="RefSeq" id="WP_312896799.1">
    <property type="nucleotide sequence ID" value="NZ_JACHIN010000021.1"/>
</dbReference>
<comment type="similarity">
    <text evidence="7">Belongs to the binding-protein-dependent transport system permease family.</text>
</comment>
<dbReference type="PANTHER" id="PTHR43163:SF6">
    <property type="entry name" value="DIPEPTIDE TRANSPORT SYSTEM PERMEASE PROTEIN DPPB-RELATED"/>
    <property type="match status" value="1"/>
</dbReference>
<evidence type="ECO:0000256" key="4">
    <source>
        <dbReference type="ARBA" id="ARBA00022692"/>
    </source>
</evidence>
<feature type="transmembrane region" description="Helical" evidence="7">
    <location>
        <begin position="20"/>
        <end position="40"/>
    </location>
</feature>
<feature type="transmembrane region" description="Helical" evidence="7">
    <location>
        <begin position="109"/>
        <end position="130"/>
    </location>
</feature>
<dbReference type="Gene3D" id="1.10.3720.10">
    <property type="entry name" value="MetI-like"/>
    <property type="match status" value="1"/>
</dbReference>
<evidence type="ECO:0000256" key="7">
    <source>
        <dbReference type="RuleBase" id="RU363032"/>
    </source>
</evidence>
<evidence type="ECO:0000313" key="9">
    <source>
        <dbReference type="EMBL" id="MBB5084110.1"/>
    </source>
</evidence>